<sequence>MPKNQKGAGRAGGLSTFVLMAVIPLVSLPAFAQTKLAIPEANISASASDSNLPVHANDGSLSTRWSADATTGTQWLQYNLGGCYRIAFANLAWYNGDSRKYNLELKTSDNGTTWSTVFSGTNSGTTAALKPYTFGDRPAKYVRLESTGSNVNRWVSLSEMEIWTQGTGTCSGLDRNRTPGENFDLSDYQLQTLNSSLQVKFVDPINTYTDKYFYTDPSTGAMTFYVPSGAGSTANSKYPRSELRADTTWHMGGTHTLAVSMKVLQQPATGQIIIGQIHGEQTGGSELLKLRWTNGDILMGVKKNFGDSEQRILIKSGVALGENIDYVIKLVGPTVTVTVNGTSKSFTYDSASWSDVDLYFKLGAYSQDASSNGTYAKVAVTALD</sequence>
<dbReference type="InterPro" id="IPR014895">
    <property type="entry name" value="Alginate_lyase_2"/>
</dbReference>
<organism evidence="3 4">
    <name type="scientific">Cystobacter fuscus</name>
    <dbReference type="NCBI Taxonomy" id="43"/>
    <lineage>
        <taxon>Bacteria</taxon>
        <taxon>Pseudomonadati</taxon>
        <taxon>Myxococcota</taxon>
        <taxon>Myxococcia</taxon>
        <taxon>Myxococcales</taxon>
        <taxon>Cystobacterineae</taxon>
        <taxon>Archangiaceae</taxon>
        <taxon>Cystobacter</taxon>
    </lineage>
</organism>
<dbReference type="Gene3D" id="2.60.120.260">
    <property type="entry name" value="Galactose-binding domain-like"/>
    <property type="match status" value="1"/>
</dbReference>
<dbReference type="PROSITE" id="PS50022">
    <property type="entry name" value="FA58C_3"/>
    <property type="match status" value="1"/>
</dbReference>
<dbReference type="EMBL" id="CP022098">
    <property type="protein sequence ID" value="ATB41357.1"/>
    <property type="molecule type" value="Genomic_DNA"/>
</dbReference>
<dbReference type="Pfam" id="PF08787">
    <property type="entry name" value="Alginate_lyase2"/>
    <property type="match status" value="1"/>
</dbReference>
<dbReference type="InterPro" id="IPR000421">
    <property type="entry name" value="FA58C"/>
</dbReference>
<dbReference type="KEGG" id="cfus:CYFUS_006822"/>
<evidence type="ECO:0000313" key="3">
    <source>
        <dbReference type="EMBL" id="ATB41357.1"/>
    </source>
</evidence>
<accession>A0A250JCW6</accession>
<feature type="transmembrane region" description="Helical" evidence="1">
    <location>
        <begin position="12"/>
        <end position="32"/>
    </location>
</feature>
<dbReference type="AlphaFoldDB" id="A0A250JCW6"/>
<proteinExistence type="predicted"/>
<name>A0A250JCW6_9BACT</name>
<evidence type="ECO:0000256" key="1">
    <source>
        <dbReference type="SAM" id="Phobius"/>
    </source>
</evidence>
<dbReference type="InterPro" id="IPR008979">
    <property type="entry name" value="Galactose-bd-like_sf"/>
</dbReference>
<dbReference type="Pfam" id="PF22633">
    <property type="entry name" value="F5_F8_type_C_2"/>
    <property type="match status" value="1"/>
</dbReference>
<reference evidence="3 4" key="1">
    <citation type="submission" date="2017-06" db="EMBL/GenBank/DDBJ databases">
        <title>Sequencing and comparative analysis of myxobacterial genomes.</title>
        <authorList>
            <person name="Rupp O."/>
            <person name="Goesmann A."/>
            <person name="Sogaard-Andersen L."/>
        </authorList>
    </citation>
    <scope>NUCLEOTIDE SEQUENCE [LARGE SCALE GENOMIC DNA]</scope>
    <source>
        <strain evidence="3 4">DSM 52655</strain>
    </source>
</reference>
<dbReference type="SUPFAM" id="SSF49785">
    <property type="entry name" value="Galactose-binding domain-like"/>
    <property type="match status" value="1"/>
</dbReference>
<dbReference type="Gene3D" id="2.60.120.200">
    <property type="match status" value="1"/>
</dbReference>
<dbReference type="RefSeq" id="WP_095989091.1">
    <property type="nucleotide sequence ID" value="NZ_CP022098.1"/>
</dbReference>
<keyword evidence="1" id="KW-1133">Transmembrane helix</keyword>
<evidence type="ECO:0000313" key="4">
    <source>
        <dbReference type="Proteomes" id="UP000217257"/>
    </source>
</evidence>
<evidence type="ECO:0000259" key="2">
    <source>
        <dbReference type="PROSITE" id="PS50022"/>
    </source>
</evidence>
<gene>
    <name evidence="3" type="ORF">CYFUS_006822</name>
</gene>
<keyword evidence="1" id="KW-0812">Transmembrane</keyword>
<feature type="domain" description="F5/8 type C" evidence="2">
    <location>
        <begin position="26"/>
        <end position="167"/>
    </location>
</feature>
<protein>
    <submittedName>
        <fullName evidence="3">F5/8 type C domain protein</fullName>
    </submittedName>
</protein>
<dbReference type="InterPro" id="IPR013320">
    <property type="entry name" value="ConA-like_dom_sf"/>
</dbReference>
<dbReference type="Proteomes" id="UP000217257">
    <property type="component" value="Chromosome"/>
</dbReference>
<dbReference type="SUPFAM" id="SSF49899">
    <property type="entry name" value="Concanavalin A-like lectins/glucanases"/>
    <property type="match status" value="1"/>
</dbReference>
<keyword evidence="1" id="KW-0472">Membrane</keyword>